<dbReference type="KEGG" id="pasa:BAOM_3908"/>
<dbReference type="Proteomes" id="UP000283095">
    <property type="component" value="Chromosome"/>
</dbReference>
<accession>A0A3T0KW32</accession>
<organism evidence="1 2">
    <name type="scientific">Peribacillus asahii</name>
    <dbReference type="NCBI Taxonomy" id="228899"/>
    <lineage>
        <taxon>Bacteria</taxon>
        <taxon>Bacillati</taxon>
        <taxon>Bacillota</taxon>
        <taxon>Bacilli</taxon>
        <taxon>Bacillales</taxon>
        <taxon>Bacillaceae</taxon>
        <taxon>Peribacillus</taxon>
    </lineage>
</organism>
<dbReference type="EMBL" id="CP026095">
    <property type="protein sequence ID" value="AZV44517.1"/>
    <property type="molecule type" value="Genomic_DNA"/>
</dbReference>
<dbReference type="AlphaFoldDB" id="A0A3T0KW32"/>
<gene>
    <name evidence="1" type="ORF">BAOM_3908</name>
</gene>
<evidence type="ECO:0000313" key="1">
    <source>
        <dbReference type="EMBL" id="AZV44517.1"/>
    </source>
</evidence>
<name>A0A3T0KW32_9BACI</name>
<sequence length="45" mass="5245">MSKQRWVTAEEAYERKLRNKKIFIASYLLFTVILISSLTILLGSL</sequence>
<evidence type="ECO:0000313" key="2">
    <source>
        <dbReference type="Proteomes" id="UP000283095"/>
    </source>
</evidence>
<reference evidence="1 2" key="1">
    <citation type="submission" date="2018-01" db="EMBL/GenBank/DDBJ databases">
        <title>Bacillus asahii Genome sequencing and assembly.</title>
        <authorList>
            <person name="Jiang H."/>
            <person name="Feng Y."/>
            <person name="Zhao F."/>
            <person name="Lin X."/>
        </authorList>
    </citation>
    <scope>NUCLEOTIDE SEQUENCE [LARGE SCALE GENOMIC DNA]</scope>
    <source>
        <strain evidence="1 2">OM18</strain>
    </source>
</reference>
<protein>
    <submittedName>
        <fullName evidence="1">Uncharacterized protein</fullName>
    </submittedName>
</protein>
<proteinExistence type="predicted"/>
<dbReference type="RefSeq" id="WP_164853280.1">
    <property type="nucleotide sequence ID" value="NZ_CP026095.1"/>
</dbReference>